<keyword evidence="4" id="KW-0560">Oxidoreductase</keyword>
<keyword evidence="3 4" id="KW-0408">Iron</keyword>
<comment type="cofactor">
    <cofactor evidence="1 3">
        <name>heme</name>
        <dbReference type="ChEBI" id="CHEBI:30413"/>
    </cofactor>
</comment>
<evidence type="ECO:0000256" key="1">
    <source>
        <dbReference type="ARBA" id="ARBA00001971"/>
    </source>
</evidence>
<dbReference type="InterPro" id="IPR036396">
    <property type="entry name" value="Cyt_P450_sf"/>
</dbReference>
<proteinExistence type="inferred from homology"/>
<dbReference type="InterPro" id="IPR050121">
    <property type="entry name" value="Cytochrome_P450_monoxygenase"/>
</dbReference>
<evidence type="ECO:0000256" key="2">
    <source>
        <dbReference type="ARBA" id="ARBA00010617"/>
    </source>
</evidence>
<keyword evidence="3 4" id="KW-0479">Metal-binding</keyword>
<comment type="caution">
    <text evidence="5">The sequence shown here is derived from an EMBL/GenBank/DDBJ whole genome shotgun (WGS) entry which is preliminary data.</text>
</comment>
<evidence type="ECO:0000256" key="4">
    <source>
        <dbReference type="RuleBase" id="RU000461"/>
    </source>
</evidence>
<dbReference type="GO" id="GO:0005506">
    <property type="term" value="F:iron ion binding"/>
    <property type="evidence" value="ECO:0007669"/>
    <property type="project" value="InterPro"/>
</dbReference>
<dbReference type="Pfam" id="PF00067">
    <property type="entry name" value="p450"/>
    <property type="match status" value="1"/>
</dbReference>
<dbReference type="PRINTS" id="PR00463">
    <property type="entry name" value="EP450I"/>
</dbReference>
<dbReference type="OrthoDB" id="5290182at2"/>
<comment type="similarity">
    <text evidence="2 4">Belongs to the cytochrome P450 family.</text>
</comment>
<dbReference type="SUPFAM" id="SSF48264">
    <property type="entry name" value="Cytochrome P450"/>
    <property type="match status" value="1"/>
</dbReference>
<evidence type="ECO:0000313" key="5">
    <source>
        <dbReference type="EMBL" id="OLR94226.1"/>
    </source>
</evidence>
<dbReference type="PANTHER" id="PTHR24305">
    <property type="entry name" value="CYTOCHROME P450"/>
    <property type="match status" value="1"/>
</dbReference>
<evidence type="ECO:0000256" key="3">
    <source>
        <dbReference type="PIRSR" id="PIRSR602401-1"/>
    </source>
</evidence>
<keyword evidence="6" id="KW-1185">Reference proteome</keyword>
<reference evidence="5 6" key="1">
    <citation type="submission" date="2016-10" db="EMBL/GenBank/DDBJ databases">
        <title>The Draft Genome Sequence of Actinokineospora bangkokensis 44EHWT reveals the biosynthetic pathway of antifungal compounds Thailandins with unusual extender unit butylmalonyl-CoA.</title>
        <authorList>
            <person name="Greule A."/>
            <person name="Intra B."/>
            <person name="Flemming S."/>
            <person name="Rommel M.G."/>
            <person name="Panbangred W."/>
            <person name="Bechthold A."/>
        </authorList>
    </citation>
    <scope>NUCLEOTIDE SEQUENCE [LARGE SCALE GENOMIC DNA]</scope>
    <source>
        <strain evidence="5 6">44EHW</strain>
    </source>
</reference>
<dbReference type="Gene3D" id="1.10.630.10">
    <property type="entry name" value="Cytochrome P450"/>
    <property type="match status" value="1"/>
</dbReference>
<dbReference type="PRINTS" id="PR00385">
    <property type="entry name" value="P450"/>
</dbReference>
<feature type="binding site" description="axial binding residue" evidence="3">
    <location>
        <position position="380"/>
    </location>
    <ligand>
        <name>heme</name>
        <dbReference type="ChEBI" id="CHEBI:30413"/>
    </ligand>
    <ligandPart>
        <name>Fe</name>
        <dbReference type="ChEBI" id="CHEBI:18248"/>
    </ligandPart>
</feature>
<protein>
    <submittedName>
        <fullName evidence="5">Cytochrome P450</fullName>
    </submittedName>
</protein>
<dbReference type="EMBL" id="MKQR01000007">
    <property type="protein sequence ID" value="OLR94226.1"/>
    <property type="molecule type" value="Genomic_DNA"/>
</dbReference>
<evidence type="ECO:0000313" key="6">
    <source>
        <dbReference type="Proteomes" id="UP000186040"/>
    </source>
</evidence>
<dbReference type="AlphaFoldDB" id="A0A1Q9LQA4"/>
<accession>A0A1Q9LQA4</accession>
<dbReference type="PANTHER" id="PTHR24305:SF166">
    <property type="entry name" value="CYTOCHROME P450 12A4, MITOCHONDRIAL-RELATED"/>
    <property type="match status" value="1"/>
</dbReference>
<dbReference type="Proteomes" id="UP000186040">
    <property type="component" value="Unassembled WGS sequence"/>
</dbReference>
<keyword evidence="3 4" id="KW-0349">Heme</keyword>
<dbReference type="InterPro" id="IPR002401">
    <property type="entry name" value="Cyt_P450_E_grp-I"/>
</dbReference>
<gene>
    <name evidence="5" type="ORF">BJP25_10580</name>
</gene>
<dbReference type="RefSeq" id="WP_075973608.1">
    <property type="nucleotide sequence ID" value="NZ_MKQR01000007.1"/>
</dbReference>
<dbReference type="STRING" id="1193682.BJP25_10580"/>
<dbReference type="GO" id="GO:0016705">
    <property type="term" value="F:oxidoreductase activity, acting on paired donors, with incorporation or reduction of molecular oxygen"/>
    <property type="evidence" value="ECO:0007669"/>
    <property type="project" value="InterPro"/>
</dbReference>
<dbReference type="CDD" id="cd11053">
    <property type="entry name" value="CYP110-like"/>
    <property type="match status" value="1"/>
</dbReference>
<dbReference type="InterPro" id="IPR017972">
    <property type="entry name" value="Cyt_P450_CS"/>
</dbReference>
<dbReference type="InterPro" id="IPR001128">
    <property type="entry name" value="Cyt_P450"/>
</dbReference>
<dbReference type="GO" id="GO:0020037">
    <property type="term" value="F:heme binding"/>
    <property type="evidence" value="ECO:0007669"/>
    <property type="project" value="InterPro"/>
</dbReference>
<dbReference type="GO" id="GO:0004497">
    <property type="term" value="F:monooxygenase activity"/>
    <property type="evidence" value="ECO:0007669"/>
    <property type="project" value="UniProtKB-KW"/>
</dbReference>
<keyword evidence="4" id="KW-0503">Monooxygenase</keyword>
<name>A0A1Q9LQA4_9PSEU</name>
<organism evidence="5 6">
    <name type="scientific">Actinokineospora bangkokensis</name>
    <dbReference type="NCBI Taxonomy" id="1193682"/>
    <lineage>
        <taxon>Bacteria</taxon>
        <taxon>Bacillati</taxon>
        <taxon>Actinomycetota</taxon>
        <taxon>Actinomycetes</taxon>
        <taxon>Pseudonocardiales</taxon>
        <taxon>Pseudonocardiaceae</taxon>
        <taxon>Actinokineospora</taxon>
    </lineage>
</organism>
<sequence>MTADVRTPVEGLPPGPRLPKVAQTALFLRSRARVSPRWRRRYGDAFTVRLAGGRTVVTISRPEDIRAVFAGAPEVYHAGEGNAILAPVMGQESLLILDEDAHLAARKRLMPAFNGAALRGYADMMAELAEAEVSRWPLDRPFRTHASMNAVTLEIILRVVFGMAEGERLAALRPLINKVTDIGPIDVLGWSFPKLKHVWPWKRNVENLKAADALLYEEIAERRGADLTDRNDVLSRLLKADPDARAVELRDHMMTLLLAGHETTATALAWSLHELSRNPDVLRKAQAAADAEDHEYLQAVTKEAMRSRPVIYGVGRRITEPQVIAGHRIPAGTVISPCIGLVQDDPEHHPDPRAFRPERFIGASMESGTWIPFGGGVRRCIGAGFSLQEAGIILRAILLRYDLEPVGAPEPQQARNITQVPRRGARVIARRR</sequence>
<dbReference type="PROSITE" id="PS00086">
    <property type="entry name" value="CYTOCHROME_P450"/>
    <property type="match status" value="1"/>
</dbReference>